<evidence type="ECO:0000256" key="1">
    <source>
        <dbReference type="ARBA" id="ARBA00022737"/>
    </source>
</evidence>
<dbReference type="GO" id="GO:0009451">
    <property type="term" value="P:RNA modification"/>
    <property type="evidence" value="ECO:0007669"/>
    <property type="project" value="InterPro"/>
</dbReference>
<dbReference type="Proteomes" id="UP001291623">
    <property type="component" value="Unassembled WGS sequence"/>
</dbReference>
<sequence>MEIFDELKEKDTASWTSIICALAMSGNTRKALELFSEMEQSGFRPDDITFIGVLSACSHGGLVEEGRRYFHTMSKTYAIQPKLEHYGCLIDLLGRAGLLSEAEVMISQIPNKDEEIIVPVYGALLSACRIYGNVHVGERVAELLMEIESYDSSTHTLLANTYASAGRWEDVSKVRGTMKDLGVKKSPGCSSIDINGNMHEFIVGH</sequence>
<dbReference type="EMBL" id="JAVYJV010000011">
    <property type="protein sequence ID" value="KAK4358992.1"/>
    <property type="molecule type" value="Genomic_DNA"/>
</dbReference>
<dbReference type="InterPro" id="IPR046960">
    <property type="entry name" value="PPR_At4g14850-like_plant"/>
</dbReference>
<dbReference type="Pfam" id="PF13041">
    <property type="entry name" value="PPR_2"/>
    <property type="match status" value="1"/>
</dbReference>
<dbReference type="InterPro" id="IPR011990">
    <property type="entry name" value="TPR-like_helical_dom_sf"/>
</dbReference>
<dbReference type="InterPro" id="IPR046848">
    <property type="entry name" value="E_motif"/>
</dbReference>
<comment type="caution">
    <text evidence="3">The sequence shown here is derived from an EMBL/GenBank/DDBJ whole genome shotgun (WGS) entry which is preliminary data.</text>
</comment>
<dbReference type="AlphaFoldDB" id="A0AAE1RWT6"/>
<proteinExistence type="predicted"/>
<protein>
    <recommendedName>
        <fullName evidence="5">Pentatricopeptide repeat-containing protein</fullName>
    </recommendedName>
</protein>
<name>A0AAE1RWT6_9SOLA</name>
<evidence type="ECO:0000256" key="2">
    <source>
        <dbReference type="PROSITE-ProRule" id="PRU00708"/>
    </source>
</evidence>
<dbReference type="GO" id="GO:0003723">
    <property type="term" value="F:RNA binding"/>
    <property type="evidence" value="ECO:0007669"/>
    <property type="project" value="InterPro"/>
</dbReference>
<dbReference type="Pfam" id="PF01535">
    <property type="entry name" value="PPR"/>
    <property type="match status" value="1"/>
</dbReference>
<evidence type="ECO:0000313" key="3">
    <source>
        <dbReference type="EMBL" id="KAK4358992.1"/>
    </source>
</evidence>
<dbReference type="Gene3D" id="1.25.40.10">
    <property type="entry name" value="Tetratricopeptide repeat domain"/>
    <property type="match status" value="1"/>
</dbReference>
<dbReference type="PROSITE" id="PS51375">
    <property type="entry name" value="PPR"/>
    <property type="match status" value="2"/>
</dbReference>
<dbReference type="NCBIfam" id="TIGR00756">
    <property type="entry name" value="PPR"/>
    <property type="match status" value="1"/>
</dbReference>
<evidence type="ECO:0000313" key="4">
    <source>
        <dbReference type="Proteomes" id="UP001291623"/>
    </source>
</evidence>
<organism evidence="3 4">
    <name type="scientific">Anisodus tanguticus</name>
    <dbReference type="NCBI Taxonomy" id="243964"/>
    <lineage>
        <taxon>Eukaryota</taxon>
        <taxon>Viridiplantae</taxon>
        <taxon>Streptophyta</taxon>
        <taxon>Embryophyta</taxon>
        <taxon>Tracheophyta</taxon>
        <taxon>Spermatophyta</taxon>
        <taxon>Magnoliopsida</taxon>
        <taxon>eudicotyledons</taxon>
        <taxon>Gunneridae</taxon>
        <taxon>Pentapetalae</taxon>
        <taxon>asterids</taxon>
        <taxon>lamiids</taxon>
        <taxon>Solanales</taxon>
        <taxon>Solanaceae</taxon>
        <taxon>Solanoideae</taxon>
        <taxon>Hyoscyameae</taxon>
        <taxon>Anisodus</taxon>
    </lineage>
</organism>
<keyword evidence="4" id="KW-1185">Reference proteome</keyword>
<dbReference type="FunFam" id="1.25.40.10:FF:000989">
    <property type="entry name" value="Pentatricopeptide repeat-containing protein At1g31430"/>
    <property type="match status" value="1"/>
</dbReference>
<dbReference type="Pfam" id="PF20431">
    <property type="entry name" value="E_motif"/>
    <property type="match status" value="1"/>
</dbReference>
<feature type="repeat" description="PPR" evidence="2">
    <location>
        <begin position="11"/>
        <end position="45"/>
    </location>
</feature>
<feature type="repeat" description="PPR" evidence="2">
    <location>
        <begin position="151"/>
        <end position="185"/>
    </location>
</feature>
<gene>
    <name evidence="3" type="ORF">RND71_021221</name>
</gene>
<dbReference type="PANTHER" id="PTHR47926">
    <property type="entry name" value="PENTATRICOPEPTIDE REPEAT-CONTAINING PROTEIN"/>
    <property type="match status" value="1"/>
</dbReference>
<dbReference type="InterPro" id="IPR002885">
    <property type="entry name" value="PPR_rpt"/>
</dbReference>
<accession>A0AAE1RWT6</accession>
<dbReference type="PANTHER" id="PTHR47926:SF489">
    <property type="entry name" value="PENTATRICOPEPTIDE REPEAT-CONTAINING PROTEIN"/>
    <property type="match status" value="1"/>
</dbReference>
<keyword evidence="1" id="KW-0677">Repeat</keyword>
<reference evidence="3" key="1">
    <citation type="submission" date="2023-12" db="EMBL/GenBank/DDBJ databases">
        <title>Genome assembly of Anisodus tanguticus.</title>
        <authorList>
            <person name="Wang Y.-J."/>
        </authorList>
    </citation>
    <scope>NUCLEOTIDE SEQUENCE</scope>
    <source>
        <strain evidence="3">KB-2021</strain>
        <tissue evidence="3">Leaf</tissue>
    </source>
</reference>
<evidence type="ECO:0008006" key="5">
    <source>
        <dbReference type="Google" id="ProtNLM"/>
    </source>
</evidence>